<evidence type="ECO:0000313" key="15">
    <source>
        <dbReference type="Proteomes" id="UP000694562"/>
    </source>
</evidence>
<evidence type="ECO:0000256" key="3">
    <source>
        <dbReference type="ARBA" id="ARBA00022837"/>
    </source>
</evidence>
<evidence type="ECO:0000256" key="10">
    <source>
        <dbReference type="ARBA" id="ARBA00076413"/>
    </source>
</evidence>
<evidence type="ECO:0000313" key="14">
    <source>
        <dbReference type="Ensembl" id="ENSFTIP00000024622.1"/>
    </source>
</evidence>
<dbReference type="GO" id="GO:0030992">
    <property type="term" value="C:intraciliary transport particle B"/>
    <property type="evidence" value="ECO:0007669"/>
    <property type="project" value="InterPro"/>
</dbReference>
<evidence type="ECO:0000256" key="4">
    <source>
        <dbReference type="ARBA" id="ARBA00023069"/>
    </source>
</evidence>
<dbReference type="OrthoDB" id="271080at2759"/>
<dbReference type="OMA" id="VMARISW"/>
<proteinExistence type="inferred from homology"/>
<dbReference type="PANTHER" id="PTHR33906:SF1">
    <property type="entry name" value="INTRAFLAGELLAR TRANSPORT PROTEIN 25 HOMOLOG"/>
    <property type="match status" value="1"/>
</dbReference>
<dbReference type="InterPro" id="IPR033558">
    <property type="entry name" value="IFT25"/>
</dbReference>
<organism evidence="14 15">
    <name type="scientific">Falco tinnunculus</name>
    <name type="common">Common kestrel</name>
    <dbReference type="NCBI Taxonomy" id="100819"/>
    <lineage>
        <taxon>Eukaryota</taxon>
        <taxon>Metazoa</taxon>
        <taxon>Chordata</taxon>
        <taxon>Craniata</taxon>
        <taxon>Vertebrata</taxon>
        <taxon>Euteleostomi</taxon>
        <taxon>Archelosauria</taxon>
        <taxon>Archosauria</taxon>
        <taxon>Dinosauria</taxon>
        <taxon>Saurischia</taxon>
        <taxon>Theropoda</taxon>
        <taxon>Coelurosauria</taxon>
        <taxon>Aves</taxon>
        <taxon>Neognathae</taxon>
        <taxon>Neoaves</taxon>
        <taxon>Telluraves</taxon>
        <taxon>Australaves</taxon>
        <taxon>Falconiformes</taxon>
        <taxon>Falconidae</taxon>
        <taxon>Falco</taxon>
    </lineage>
</organism>
<dbReference type="AlphaFoldDB" id="A0A8C4V9N8"/>
<evidence type="ECO:0000256" key="6">
    <source>
        <dbReference type="ARBA" id="ARBA00058003"/>
    </source>
</evidence>
<dbReference type="Pfam" id="PF00754">
    <property type="entry name" value="F5_F8_type_C"/>
    <property type="match status" value="1"/>
</dbReference>
<dbReference type="Proteomes" id="UP000694562">
    <property type="component" value="Unplaced"/>
</dbReference>
<evidence type="ECO:0000256" key="2">
    <source>
        <dbReference type="ARBA" id="ARBA00022723"/>
    </source>
</evidence>
<evidence type="ECO:0000256" key="5">
    <source>
        <dbReference type="ARBA" id="ARBA00023273"/>
    </source>
</evidence>
<evidence type="ECO:0000256" key="8">
    <source>
        <dbReference type="ARBA" id="ARBA00063061"/>
    </source>
</evidence>
<dbReference type="GO" id="GO:0005929">
    <property type="term" value="C:cilium"/>
    <property type="evidence" value="ECO:0007669"/>
    <property type="project" value="UniProtKB-SubCell"/>
</dbReference>
<feature type="region of interest" description="Disordered" evidence="12">
    <location>
        <begin position="1"/>
        <end position="161"/>
    </location>
</feature>
<feature type="compositionally biased region" description="Pro residues" evidence="12">
    <location>
        <begin position="1"/>
        <end position="15"/>
    </location>
</feature>
<keyword evidence="2" id="KW-0479">Metal-binding</keyword>
<dbReference type="PANTHER" id="PTHR33906">
    <property type="entry name" value="INTRAFLAGELLAR TRANSPORT PROTEIN 25 HOMOLOG"/>
    <property type="match status" value="1"/>
</dbReference>
<dbReference type="SUPFAM" id="SSF49785">
    <property type="entry name" value="Galactose-binding domain-like"/>
    <property type="match status" value="1"/>
</dbReference>
<keyword evidence="4" id="KW-0969">Cilium</keyword>
<accession>A0A8C4V9N8</accession>
<evidence type="ECO:0000256" key="1">
    <source>
        <dbReference type="ARBA" id="ARBA00004138"/>
    </source>
</evidence>
<reference evidence="14" key="2">
    <citation type="submission" date="2025-09" db="UniProtKB">
        <authorList>
            <consortium name="Ensembl"/>
        </authorList>
    </citation>
    <scope>IDENTIFICATION</scope>
</reference>
<evidence type="ECO:0000256" key="9">
    <source>
        <dbReference type="ARBA" id="ARBA00071135"/>
    </source>
</evidence>
<feature type="domain" description="F5/8 type C" evidence="13">
    <location>
        <begin position="176"/>
        <end position="279"/>
    </location>
</feature>
<dbReference type="InterPro" id="IPR008979">
    <property type="entry name" value="Galactose-bd-like_sf"/>
</dbReference>
<keyword evidence="3" id="KW-0106">Calcium</keyword>
<comment type="similarity">
    <text evidence="7">Belongs to the IFT25 family.</text>
</comment>
<feature type="compositionally biased region" description="Low complexity" evidence="12">
    <location>
        <begin position="26"/>
        <end position="40"/>
    </location>
</feature>
<dbReference type="InterPro" id="IPR000421">
    <property type="entry name" value="FA58C"/>
</dbReference>
<sequence>PSGPAARSPRPPPTCPVRGRPDSPSAGPRLGAPAAHPAAPAGGGRSRAGGGERGRGGAGHAGSGGGGAGGAPGSCPPAAGLWRGEVPAARPPARAAPQPSARGPGRAAPGGAGRGSGCPAPVRRRDPAAGTAHSRRRGGSAAVAWQRPARPSPPRRPGMRAADWCLSSAGAALVLATSSDEQHPAGSVLDGSSETFWTTTGMFPQEFIVGFPKCVKISKVTIQCYLVRTLRIERSVSEDPVDFEQCIEKDLQHTEGQLQMEEFPLPDCQATYLRFIIKSGFDHFVMARISWG</sequence>
<comment type="subunit">
    <text evidence="8">Component of the IFT complex B, at least composed of IFT20, IFT22, IFT25, IFT27, IFT46, IFT52, TRAF3IP1/IFT54, IFT57, IFT74, IFT80, IFT81, and IFT88. Interacts with IFT27. Interacts with IFT88.</text>
</comment>
<evidence type="ECO:0000259" key="13">
    <source>
        <dbReference type="Pfam" id="PF00754"/>
    </source>
</evidence>
<feature type="compositionally biased region" description="Low complexity" evidence="12">
    <location>
        <begin position="87"/>
        <end position="107"/>
    </location>
</feature>
<feature type="compositionally biased region" description="Gly residues" evidence="12">
    <location>
        <begin position="56"/>
        <end position="72"/>
    </location>
</feature>
<comment type="function">
    <text evidence="6">Component of the IFT complex B required for sonic hedgehog/SHH signaling. May mediate transport of SHH components: required for the export of SMO and PTCH1 receptors out of the cilium and the accumulation of GLI2 at the ciliary tip in response to activation of the SHH pathway, suggesting it is involved in the dynamic transport of SHH signaling molecules within the cilium. Not required for ciliary assembly. Its role in intraflagellar transport is mainly seen in tissues rich in ciliated cells such as kidney and testis. Essential for male fertility, spermiogenesis and sperm flagella formation. Plays a role in the early development of the kidney. May be involved in the regulation of ureteric bud initiation.</text>
</comment>
<dbReference type="GO" id="GO:0005813">
    <property type="term" value="C:centrosome"/>
    <property type="evidence" value="ECO:0007669"/>
    <property type="project" value="TreeGrafter"/>
</dbReference>
<dbReference type="Ensembl" id="ENSFTIT00000025659.1">
    <property type="protein sequence ID" value="ENSFTIP00000024622.1"/>
    <property type="gene ID" value="ENSFTIG00000015700.1"/>
</dbReference>
<reference evidence="14" key="1">
    <citation type="submission" date="2025-08" db="UniProtKB">
        <authorList>
            <consortium name="Ensembl"/>
        </authorList>
    </citation>
    <scope>IDENTIFICATION</scope>
</reference>
<evidence type="ECO:0000256" key="7">
    <source>
        <dbReference type="ARBA" id="ARBA00061362"/>
    </source>
</evidence>
<protein>
    <recommendedName>
        <fullName evidence="9">Intraflagellar transport protein 25 homolog</fullName>
    </recommendedName>
    <alternativeName>
        <fullName evidence="11">Heat shock protein beta-11</fullName>
    </alternativeName>
    <alternativeName>
        <fullName evidence="10">Placental protein 25</fullName>
    </alternativeName>
</protein>
<comment type="subcellular location">
    <subcellularLocation>
        <location evidence="1">Cell projection</location>
        <location evidence="1">Cilium</location>
    </subcellularLocation>
</comment>
<dbReference type="Gene3D" id="2.60.120.260">
    <property type="entry name" value="Galactose-binding domain-like"/>
    <property type="match status" value="1"/>
</dbReference>
<name>A0A8C4V9N8_FALTI</name>
<keyword evidence="5" id="KW-0966">Cell projection</keyword>
<evidence type="ECO:0000256" key="11">
    <source>
        <dbReference type="ARBA" id="ARBA00077899"/>
    </source>
</evidence>
<keyword evidence="15" id="KW-1185">Reference proteome</keyword>
<dbReference type="FunFam" id="2.60.120.260:FF:000081">
    <property type="entry name" value="Intraflagellar transport protein 25 homolog"/>
    <property type="match status" value="1"/>
</dbReference>
<dbReference type="GO" id="GO:0042073">
    <property type="term" value="P:intraciliary transport"/>
    <property type="evidence" value="ECO:0007669"/>
    <property type="project" value="InterPro"/>
</dbReference>
<dbReference type="GO" id="GO:0046872">
    <property type="term" value="F:metal ion binding"/>
    <property type="evidence" value="ECO:0007669"/>
    <property type="project" value="UniProtKB-KW"/>
</dbReference>
<evidence type="ECO:0000256" key="12">
    <source>
        <dbReference type="SAM" id="MobiDB-lite"/>
    </source>
</evidence>